<reference evidence="1 2" key="1">
    <citation type="journal article" date="2015" name="Proc. Natl. Acad. Sci. U.S.A.">
        <title>The resurrection genome of Boea hygrometrica: A blueprint for survival of dehydration.</title>
        <authorList>
            <person name="Xiao L."/>
            <person name="Yang G."/>
            <person name="Zhang L."/>
            <person name="Yang X."/>
            <person name="Zhao S."/>
            <person name="Ji Z."/>
            <person name="Zhou Q."/>
            <person name="Hu M."/>
            <person name="Wang Y."/>
            <person name="Chen M."/>
            <person name="Xu Y."/>
            <person name="Jin H."/>
            <person name="Xiao X."/>
            <person name="Hu G."/>
            <person name="Bao F."/>
            <person name="Hu Y."/>
            <person name="Wan P."/>
            <person name="Li L."/>
            <person name="Deng X."/>
            <person name="Kuang T."/>
            <person name="Xiang C."/>
            <person name="Zhu J.K."/>
            <person name="Oliver M.J."/>
            <person name="He Y."/>
        </authorList>
    </citation>
    <scope>NUCLEOTIDE SEQUENCE [LARGE SCALE GENOMIC DNA]</scope>
    <source>
        <strain evidence="2">cv. XS01</strain>
    </source>
</reference>
<keyword evidence="2" id="KW-1185">Reference proteome</keyword>
<dbReference type="AlphaFoldDB" id="A0A2Z7AET2"/>
<protein>
    <submittedName>
        <fullName evidence="1">Patatin-like protein 2</fullName>
    </submittedName>
</protein>
<gene>
    <name evidence="1" type="ORF">F511_33571</name>
</gene>
<proteinExistence type="predicted"/>
<evidence type="ECO:0000313" key="1">
    <source>
        <dbReference type="EMBL" id="KZV19830.1"/>
    </source>
</evidence>
<organism evidence="1 2">
    <name type="scientific">Dorcoceras hygrometricum</name>
    <dbReference type="NCBI Taxonomy" id="472368"/>
    <lineage>
        <taxon>Eukaryota</taxon>
        <taxon>Viridiplantae</taxon>
        <taxon>Streptophyta</taxon>
        <taxon>Embryophyta</taxon>
        <taxon>Tracheophyta</taxon>
        <taxon>Spermatophyta</taxon>
        <taxon>Magnoliopsida</taxon>
        <taxon>eudicotyledons</taxon>
        <taxon>Gunneridae</taxon>
        <taxon>Pentapetalae</taxon>
        <taxon>asterids</taxon>
        <taxon>lamiids</taxon>
        <taxon>Lamiales</taxon>
        <taxon>Gesneriaceae</taxon>
        <taxon>Didymocarpoideae</taxon>
        <taxon>Trichosporeae</taxon>
        <taxon>Loxocarpinae</taxon>
        <taxon>Dorcoceras</taxon>
    </lineage>
</organism>
<dbReference type="EMBL" id="KV016284">
    <property type="protein sequence ID" value="KZV19830.1"/>
    <property type="molecule type" value="Genomic_DNA"/>
</dbReference>
<evidence type="ECO:0000313" key="2">
    <source>
        <dbReference type="Proteomes" id="UP000250235"/>
    </source>
</evidence>
<name>A0A2Z7AET2_9LAMI</name>
<accession>A0A2Z7AET2</accession>
<dbReference type="Proteomes" id="UP000250235">
    <property type="component" value="Unassembled WGS sequence"/>
</dbReference>
<sequence length="208" mass="23658">MVQLEKTEWWSAPSGAQLLRFLRVCFATAFDLPTEGLTDFSDVPKNIVFDARILFSESKEQVSISCLKKELKIQYRLLHDILEKTIYVKAGSFDVVTRDRFMLMTAITCDVKVNWSNLLFSVFKDMVTPGTRQAKGFAIQISVLLKNVPRLDLGESRAFPIPRVLTEKTVHRFVAINEKVGVEDVTDEPRVRKTPVKKAVSEKTSGWC</sequence>